<gene>
    <name evidence="2" type="ORF">HMPREF1534_01573</name>
</gene>
<dbReference type="STRING" id="1121098.HMPREF1534_01573"/>
<feature type="transmembrane region" description="Helical" evidence="1">
    <location>
        <begin position="423"/>
        <end position="439"/>
    </location>
</feature>
<reference evidence="2 3" key="1">
    <citation type="submission" date="2013-04" db="EMBL/GenBank/DDBJ databases">
        <title>The Genome Sequence of Bacteroides massiliensis DSM 17679.</title>
        <authorList>
            <consortium name="The Broad Institute Genomics Platform"/>
            <person name="Earl A."/>
            <person name="Ward D."/>
            <person name="Feldgarden M."/>
            <person name="Gevers D."/>
            <person name="Martens E."/>
            <person name="Fenner L."/>
            <person name="Roux V."/>
            <person name="Mallet M.N."/>
            <person name="Raoult D."/>
            <person name="Walker B."/>
            <person name="Young S."/>
            <person name="Zeng Q."/>
            <person name="Gargeya S."/>
            <person name="Fitzgerald M."/>
            <person name="Haas B."/>
            <person name="Abouelleil A."/>
            <person name="Allen A.W."/>
            <person name="Alvarado L."/>
            <person name="Arachchi H.M."/>
            <person name="Berlin A.M."/>
            <person name="Chapman S.B."/>
            <person name="Gainer-Dewar J."/>
            <person name="Goldberg J."/>
            <person name="Griggs A."/>
            <person name="Gujja S."/>
            <person name="Hansen M."/>
            <person name="Howarth C."/>
            <person name="Imamovic A."/>
            <person name="Ireland A."/>
            <person name="Larimer J."/>
            <person name="McCowan C."/>
            <person name="Murphy C."/>
            <person name="Pearson M."/>
            <person name="Poon T.W."/>
            <person name="Priest M."/>
            <person name="Roberts A."/>
            <person name="Saif S."/>
            <person name="Shea T."/>
            <person name="Sisk P."/>
            <person name="Sykes S."/>
            <person name="Wortman J."/>
            <person name="Nusbaum C."/>
            <person name="Birren B."/>
        </authorList>
    </citation>
    <scope>NUCLEOTIDE SEQUENCE [LARGE SCALE GENOMIC DNA]</scope>
    <source>
        <strain evidence="3">B84634 / Timone 84634 / DSM 17679 / JCM 13223</strain>
    </source>
</reference>
<comment type="caution">
    <text evidence="2">The sequence shown here is derived from an EMBL/GenBank/DDBJ whole genome shotgun (WGS) entry which is preliminary data.</text>
</comment>
<feature type="transmembrane region" description="Helical" evidence="1">
    <location>
        <begin position="172"/>
        <end position="190"/>
    </location>
</feature>
<evidence type="ECO:0000313" key="3">
    <source>
        <dbReference type="Proteomes" id="UP000017831"/>
    </source>
</evidence>
<dbReference type="InterPro" id="IPR043742">
    <property type="entry name" value="DUF5687"/>
</dbReference>
<feature type="transmembrane region" description="Helical" evidence="1">
    <location>
        <begin position="314"/>
        <end position="333"/>
    </location>
</feature>
<feature type="transmembrane region" description="Helical" evidence="1">
    <location>
        <begin position="28"/>
        <end position="52"/>
    </location>
</feature>
<keyword evidence="1" id="KW-0812">Transmembrane</keyword>
<protein>
    <recommendedName>
        <fullName evidence="4">Transmembrane protein</fullName>
    </recommendedName>
</protein>
<dbReference type="OrthoDB" id="1014144at2"/>
<feature type="transmembrane region" description="Helical" evidence="1">
    <location>
        <begin position="451"/>
        <end position="471"/>
    </location>
</feature>
<sequence>MLFTIIRRNEKLAAKRSPMFDKNRFAKFLIYFMVAYWAALLLFMGVTLPSAFESAAPSMEPYHILNQGLIYVLITDFLVRFVIQTATSHEIKPYLLMPVKKKKLIDTLLLQSATSLYNLFWFFLFVPFAFLSIFRFYGMTGIICYLTGIWLLMVLNNYWYLLCKMLLNEKTVYLLLPLAVYSLLAIAEFIPEGNPISTFTMNLGEGFIEGSLPAYLSVIILILLMIFINRTLQIRLLYSEISKVEDTKIKHVSEYKFLDRYGEIGEYIRLELKLYLRNKTVKTQFRMGFIIMIAFSCVLAFTDVYDRMTNFICIYNFAILPVMTLGQVMCFEGNYLDGLMSRKESIYNLLRAKYYLNCLILLIPSLIMIIPIIRGKISPLMAVSYLLFTVGAVFFTLLQLAVYNKKTLPLNANVMRSNRGSSLFQSFLISCALFMPLIVNSTLTTFLEQNTAFIIMMLIGLTLTVTHTIWIKNIYNRFMKRRYDNMEGFRDSR</sequence>
<organism evidence="2 3">
    <name type="scientific">Phocaeicola massiliensis B84634 = Timone 84634 = DSM 17679 = JCM 13223</name>
    <dbReference type="NCBI Taxonomy" id="1121098"/>
    <lineage>
        <taxon>Bacteria</taxon>
        <taxon>Pseudomonadati</taxon>
        <taxon>Bacteroidota</taxon>
        <taxon>Bacteroidia</taxon>
        <taxon>Bacteroidales</taxon>
        <taxon>Bacteroidaceae</taxon>
        <taxon>Phocaeicola</taxon>
    </lineage>
</organism>
<feature type="transmembrane region" description="Helical" evidence="1">
    <location>
        <begin position="285"/>
        <end position="302"/>
    </location>
</feature>
<keyword evidence="1" id="KW-1133">Transmembrane helix</keyword>
<name>U6RFV9_9BACT</name>
<dbReference type="GeneID" id="60062442"/>
<dbReference type="HOGENOM" id="CLU_042400_0_0_10"/>
<feature type="transmembrane region" description="Helical" evidence="1">
    <location>
        <begin position="385"/>
        <end position="403"/>
    </location>
</feature>
<evidence type="ECO:0000256" key="1">
    <source>
        <dbReference type="SAM" id="Phobius"/>
    </source>
</evidence>
<proteinExistence type="predicted"/>
<feature type="transmembrane region" description="Helical" evidence="1">
    <location>
        <begin position="104"/>
        <end position="130"/>
    </location>
</feature>
<evidence type="ECO:0008006" key="4">
    <source>
        <dbReference type="Google" id="ProtNLM"/>
    </source>
</evidence>
<accession>U6RFV9</accession>
<dbReference type="Proteomes" id="UP000017831">
    <property type="component" value="Unassembled WGS sequence"/>
</dbReference>
<dbReference type="Pfam" id="PF18940">
    <property type="entry name" value="DUF5687"/>
    <property type="match status" value="1"/>
</dbReference>
<evidence type="ECO:0000313" key="2">
    <source>
        <dbReference type="EMBL" id="EOA55400.1"/>
    </source>
</evidence>
<feature type="transmembrane region" description="Helical" evidence="1">
    <location>
        <begin position="64"/>
        <end position="83"/>
    </location>
</feature>
<dbReference type="RefSeq" id="WP_005939322.1">
    <property type="nucleotide sequence ID" value="NZ_KB890375.1"/>
</dbReference>
<keyword evidence="1" id="KW-0472">Membrane</keyword>
<dbReference type="PATRIC" id="fig|1121098.3.peg.1600"/>
<feature type="transmembrane region" description="Helical" evidence="1">
    <location>
        <begin position="136"/>
        <end position="160"/>
    </location>
</feature>
<dbReference type="EMBL" id="AQHY01000020">
    <property type="protein sequence ID" value="EOA55400.1"/>
    <property type="molecule type" value="Genomic_DNA"/>
</dbReference>
<dbReference type="AlphaFoldDB" id="U6RFV9"/>
<dbReference type="eggNOG" id="ENOG502Z8FC">
    <property type="taxonomic scope" value="Bacteria"/>
</dbReference>
<feature type="transmembrane region" description="Helical" evidence="1">
    <location>
        <begin position="354"/>
        <end position="373"/>
    </location>
</feature>
<keyword evidence="3" id="KW-1185">Reference proteome</keyword>
<feature type="transmembrane region" description="Helical" evidence="1">
    <location>
        <begin position="210"/>
        <end position="228"/>
    </location>
</feature>